<evidence type="ECO:0000256" key="2">
    <source>
        <dbReference type="SAM" id="SignalP"/>
    </source>
</evidence>
<gene>
    <name evidence="3" type="ORF">QBC47DRAFT_465291</name>
</gene>
<name>A0AAJ0F677_9PEZI</name>
<evidence type="ECO:0000313" key="3">
    <source>
        <dbReference type="EMBL" id="KAK1749879.1"/>
    </source>
</evidence>
<keyword evidence="4" id="KW-1185">Reference proteome</keyword>
<feature type="compositionally biased region" description="Gly residues" evidence="1">
    <location>
        <begin position="132"/>
        <end position="158"/>
    </location>
</feature>
<feature type="compositionally biased region" description="Low complexity" evidence="1">
    <location>
        <begin position="181"/>
        <end position="202"/>
    </location>
</feature>
<dbReference type="Proteomes" id="UP001239445">
    <property type="component" value="Unassembled WGS sequence"/>
</dbReference>
<reference evidence="3" key="1">
    <citation type="submission" date="2023-06" db="EMBL/GenBank/DDBJ databases">
        <title>Genome-scale phylogeny and comparative genomics of the fungal order Sordariales.</title>
        <authorList>
            <consortium name="Lawrence Berkeley National Laboratory"/>
            <person name="Hensen N."/>
            <person name="Bonometti L."/>
            <person name="Westerberg I."/>
            <person name="Brannstrom I.O."/>
            <person name="Guillou S."/>
            <person name="Cros-Aarteil S."/>
            <person name="Calhoun S."/>
            <person name="Haridas S."/>
            <person name="Kuo A."/>
            <person name="Mondo S."/>
            <person name="Pangilinan J."/>
            <person name="Riley R."/>
            <person name="Labutti K."/>
            <person name="Andreopoulos B."/>
            <person name="Lipzen A."/>
            <person name="Chen C."/>
            <person name="Yanf M."/>
            <person name="Daum C."/>
            <person name="Ng V."/>
            <person name="Clum A."/>
            <person name="Steindorff A."/>
            <person name="Ohm R."/>
            <person name="Martin F."/>
            <person name="Silar P."/>
            <person name="Natvig D."/>
            <person name="Lalanne C."/>
            <person name="Gautier V."/>
            <person name="Ament-Velasquez S.L."/>
            <person name="Kruys A."/>
            <person name="Hutchinson M.I."/>
            <person name="Powell A.J."/>
            <person name="Barry K."/>
            <person name="Miller A.N."/>
            <person name="Grigoriev I.V."/>
            <person name="Debuchy R."/>
            <person name="Gladieux P."/>
            <person name="Thoren M.H."/>
            <person name="Johannesson H."/>
        </authorList>
    </citation>
    <scope>NUCLEOTIDE SEQUENCE</scope>
    <source>
        <strain evidence="3">PSN4</strain>
    </source>
</reference>
<sequence length="225" mass="22221">MTRLIATIVLASTLPSALVPVLAFNDVFGFSPSDPTCTACLDDAFAACPGFYQTRSFADCMCAGVGSTKFVTCTGGSCDPSVNSPANAARMWYNYCTQFFPAEMCPDAKAYMNPDIYQDQCSDAAIARGGIGSDGSSGSGSGASGSGAGSGAGSGSGAGDVSSIGPSESASRSTSTPTRNAPGAGSTSGTTSSSKPSASSSGNVVITPAWGALGVLAIQIVSFLT</sequence>
<keyword evidence="2" id="KW-0732">Signal</keyword>
<dbReference type="AlphaFoldDB" id="A0AAJ0F677"/>
<organism evidence="3 4">
    <name type="scientific">Echria macrotheca</name>
    <dbReference type="NCBI Taxonomy" id="438768"/>
    <lineage>
        <taxon>Eukaryota</taxon>
        <taxon>Fungi</taxon>
        <taxon>Dikarya</taxon>
        <taxon>Ascomycota</taxon>
        <taxon>Pezizomycotina</taxon>
        <taxon>Sordariomycetes</taxon>
        <taxon>Sordariomycetidae</taxon>
        <taxon>Sordariales</taxon>
        <taxon>Schizotheciaceae</taxon>
        <taxon>Echria</taxon>
    </lineage>
</organism>
<feature type="chain" id="PRO_5042596834" evidence="2">
    <location>
        <begin position="24"/>
        <end position="225"/>
    </location>
</feature>
<feature type="compositionally biased region" description="Polar residues" evidence="1">
    <location>
        <begin position="166"/>
        <end position="179"/>
    </location>
</feature>
<dbReference type="EMBL" id="MU839851">
    <property type="protein sequence ID" value="KAK1749879.1"/>
    <property type="molecule type" value="Genomic_DNA"/>
</dbReference>
<proteinExistence type="predicted"/>
<accession>A0AAJ0F677</accession>
<evidence type="ECO:0000313" key="4">
    <source>
        <dbReference type="Proteomes" id="UP001239445"/>
    </source>
</evidence>
<evidence type="ECO:0000256" key="1">
    <source>
        <dbReference type="SAM" id="MobiDB-lite"/>
    </source>
</evidence>
<feature type="signal peptide" evidence="2">
    <location>
        <begin position="1"/>
        <end position="23"/>
    </location>
</feature>
<protein>
    <submittedName>
        <fullName evidence="3">Uncharacterized protein</fullName>
    </submittedName>
</protein>
<comment type="caution">
    <text evidence="3">The sequence shown here is derived from an EMBL/GenBank/DDBJ whole genome shotgun (WGS) entry which is preliminary data.</text>
</comment>
<feature type="region of interest" description="Disordered" evidence="1">
    <location>
        <begin position="132"/>
        <end position="202"/>
    </location>
</feature>